<keyword evidence="2" id="KW-0472">Membrane</keyword>
<feature type="transmembrane region" description="Helical" evidence="2">
    <location>
        <begin position="208"/>
        <end position="226"/>
    </location>
</feature>
<dbReference type="eggNOG" id="ENOG5031F2H">
    <property type="taxonomic scope" value="Bacteria"/>
</dbReference>
<protein>
    <submittedName>
        <fullName evidence="3">Uncharacterized protein</fullName>
    </submittedName>
</protein>
<comment type="caution">
    <text evidence="3">The sequence shown here is derived from an EMBL/GenBank/DDBJ whole genome shotgun (WGS) entry which is preliminary data.</text>
</comment>
<dbReference type="AlphaFoldDB" id="H5TV78"/>
<keyword evidence="4" id="KW-1185">Reference proteome</keyword>
<feature type="region of interest" description="Disordered" evidence="1">
    <location>
        <begin position="307"/>
        <end position="338"/>
    </location>
</feature>
<feature type="compositionally biased region" description="Basic and acidic residues" evidence="1">
    <location>
        <begin position="314"/>
        <end position="332"/>
    </location>
</feature>
<accession>H5TV78</accession>
<evidence type="ECO:0000256" key="2">
    <source>
        <dbReference type="SAM" id="Phobius"/>
    </source>
</evidence>
<feature type="transmembrane region" description="Helical" evidence="2">
    <location>
        <begin position="267"/>
        <end position="287"/>
    </location>
</feature>
<gene>
    <name evidence="3" type="ORF">GOSPT_006_00770</name>
</gene>
<feature type="transmembrane region" description="Helical" evidence="2">
    <location>
        <begin position="51"/>
        <end position="71"/>
    </location>
</feature>
<evidence type="ECO:0000256" key="1">
    <source>
        <dbReference type="SAM" id="MobiDB-lite"/>
    </source>
</evidence>
<feature type="transmembrane region" description="Helical" evidence="2">
    <location>
        <begin position="137"/>
        <end position="162"/>
    </location>
</feature>
<feature type="transmembrane region" description="Helical" evidence="2">
    <location>
        <begin position="83"/>
        <end position="116"/>
    </location>
</feature>
<keyword evidence="2" id="KW-1133">Transmembrane helix</keyword>
<organism evidence="3 4">
    <name type="scientific">Gordonia sputi NBRC 100414</name>
    <dbReference type="NCBI Taxonomy" id="1089453"/>
    <lineage>
        <taxon>Bacteria</taxon>
        <taxon>Bacillati</taxon>
        <taxon>Actinomycetota</taxon>
        <taxon>Actinomycetes</taxon>
        <taxon>Mycobacteriales</taxon>
        <taxon>Gordoniaceae</taxon>
        <taxon>Gordonia</taxon>
    </lineage>
</organism>
<keyword evidence="2" id="KW-0812">Transmembrane</keyword>
<reference evidence="3 4" key="1">
    <citation type="submission" date="2012-02" db="EMBL/GenBank/DDBJ databases">
        <title>Whole genome shotgun sequence of Gordonia sputi NBRC 100414.</title>
        <authorList>
            <person name="Yoshida I."/>
            <person name="Hosoyama A."/>
            <person name="Tsuchikane K."/>
            <person name="Katsumata H."/>
            <person name="Yamazaki S."/>
            <person name="Fujita N."/>
        </authorList>
    </citation>
    <scope>NUCLEOTIDE SEQUENCE [LARGE SCALE GENOMIC DNA]</scope>
    <source>
        <strain evidence="3 4">NBRC 100414</strain>
    </source>
</reference>
<sequence>MDVGNTRPGAESDRTRWGSGLRQLTAAEWHVIRGRDPDLDAVEISEFSGPLLAGGLVIAIVGVLPLVGTRLSDSADSLFGPLIGSFALAAVCTTTVAWLLSALISGLVVLIVYDVGPKVASAATEGAMRGSFARIEGAASSVTLVALISGLISLAIGLPSMASSDDESSVIEELLSAQVACLLLVLMLGFTVESIRTAAEILGSQVRVIGWLGSLAIVLISFYLASSAGPFAPVKLTRNILEAWLPAEVDGVSRAQVISDVMPNNSYLWSMLIIAPFVIIMWFATAWRLGAIRNLRAAVRVAAGQGEAGLDQGDSGKGDSGKGDSGKGDTGLRDSGPGEIALAAGAQVVGAQAADGQETGAREAVGQETGAREAVGQEAGAQEVEDTDQRE</sequence>
<dbReference type="Proteomes" id="UP000005845">
    <property type="component" value="Unassembled WGS sequence"/>
</dbReference>
<feature type="transmembrane region" description="Helical" evidence="2">
    <location>
        <begin position="174"/>
        <end position="196"/>
    </location>
</feature>
<feature type="region of interest" description="Disordered" evidence="1">
    <location>
        <begin position="351"/>
        <end position="391"/>
    </location>
</feature>
<evidence type="ECO:0000313" key="3">
    <source>
        <dbReference type="EMBL" id="GAB37386.1"/>
    </source>
</evidence>
<proteinExistence type="predicted"/>
<dbReference type="EMBL" id="BAFC01000006">
    <property type="protein sequence ID" value="GAB37386.1"/>
    <property type="molecule type" value="Genomic_DNA"/>
</dbReference>
<name>H5TV78_9ACTN</name>
<evidence type="ECO:0000313" key="4">
    <source>
        <dbReference type="Proteomes" id="UP000005845"/>
    </source>
</evidence>